<evidence type="ECO:0000313" key="3">
    <source>
        <dbReference type="Proteomes" id="UP000681967"/>
    </source>
</evidence>
<organism evidence="1 3">
    <name type="scientific">Rotaria magnacalcarata</name>
    <dbReference type="NCBI Taxonomy" id="392030"/>
    <lineage>
        <taxon>Eukaryota</taxon>
        <taxon>Metazoa</taxon>
        <taxon>Spiralia</taxon>
        <taxon>Gnathifera</taxon>
        <taxon>Rotifera</taxon>
        <taxon>Eurotatoria</taxon>
        <taxon>Bdelloidea</taxon>
        <taxon>Philodinida</taxon>
        <taxon>Philodinidae</taxon>
        <taxon>Rotaria</taxon>
    </lineage>
</organism>
<accession>A0A8S3B5C0</accession>
<evidence type="ECO:0000313" key="2">
    <source>
        <dbReference type="EMBL" id="CAF4923930.1"/>
    </source>
</evidence>
<evidence type="ECO:0000313" key="1">
    <source>
        <dbReference type="EMBL" id="CAF4779198.1"/>
    </source>
</evidence>
<dbReference type="Proteomes" id="UP000681967">
    <property type="component" value="Unassembled WGS sequence"/>
</dbReference>
<dbReference type="EMBL" id="CAJOBJ010182594">
    <property type="protein sequence ID" value="CAF4923930.1"/>
    <property type="molecule type" value="Genomic_DNA"/>
</dbReference>
<protein>
    <submittedName>
        <fullName evidence="1">Uncharacterized protein</fullName>
    </submittedName>
</protein>
<comment type="caution">
    <text evidence="1">The sequence shown here is derived from an EMBL/GenBank/DDBJ whole genome shotgun (WGS) entry which is preliminary data.</text>
</comment>
<feature type="non-terminal residue" evidence="1">
    <location>
        <position position="1"/>
    </location>
</feature>
<gene>
    <name evidence="1" type="ORF">BYL167_LOCUS47237</name>
    <name evidence="2" type="ORF">GIL414_LOCUS52960</name>
</gene>
<dbReference type="EMBL" id="CAJOBH010135414">
    <property type="protein sequence ID" value="CAF4779198.1"/>
    <property type="molecule type" value="Genomic_DNA"/>
</dbReference>
<reference evidence="1" key="1">
    <citation type="submission" date="2021-02" db="EMBL/GenBank/DDBJ databases">
        <authorList>
            <person name="Nowell W R."/>
        </authorList>
    </citation>
    <scope>NUCLEOTIDE SEQUENCE</scope>
</reference>
<proteinExistence type="predicted"/>
<dbReference type="Proteomes" id="UP000681720">
    <property type="component" value="Unassembled WGS sequence"/>
</dbReference>
<dbReference type="AlphaFoldDB" id="A0A8S3B5C0"/>
<name>A0A8S3B5C0_9BILA</name>
<sequence length="81" mass="8916">VNCTNCWAAYDYSIVQMDLVRNGNSPSLDKITVRMNSRVSINVDFTVQADYQRSFDGWLPLPTIPIGPSIIIAIGSIKVGV</sequence>
<feature type="non-terminal residue" evidence="1">
    <location>
        <position position="81"/>
    </location>
</feature>